<feature type="region of interest" description="Disordered" evidence="7">
    <location>
        <begin position="1"/>
        <end position="27"/>
    </location>
</feature>
<comment type="caution">
    <text evidence="9">The sequence shown here is derived from an EMBL/GenBank/DDBJ whole genome shotgun (WGS) entry which is preliminary data.</text>
</comment>
<dbReference type="Pfam" id="PF03101">
    <property type="entry name" value="FAR1"/>
    <property type="match status" value="1"/>
</dbReference>
<dbReference type="InterPro" id="IPR004330">
    <property type="entry name" value="FAR1_DNA_bnd_dom"/>
</dbReference>
<dbReference type="InterPro" id="IPR031052">
    <property type="entry name" value="FHY3/FAR1"/>
</dbReference>
<dbReference type="GO" id="GO:0008270">
    <property type="term" value="F:zinc ion binding"/>
    <property type="evidence" value="ECO:0007669"/>
    <property type="project" value="UniProtKB-UniRule"/>
</dbReference>
<dbReference type="PANTHER" id="PTHR31669:SF62">
    <property type="entry name" value="PROTEIN FAR1-RELATED SEQUENCE 1"/>
    <property type="match status" value="1"/>
</dbReference>
<dbReference type="GO" id="GO:0005634">
    <property type="term" value="C:nucleus"/>
    <property type="evidence" value="ECO:0007669"/>
    <property type="project" value="UniProtKB-SubCell"/>
</dbReference>
<keyword evidence="10" id="KW-1185">Reference proteome</keyword>
<keyword evidence="2 6" id="KW-0479">Metal-binding</keyword>
<evidence type="ECO:0000259" key="8">
    <source>
        <dbReference type="PROSITE" id="PS50966"/>
    </source>
</evidence>
<dbReference type="PROSITE" id="PS50966">
    <property type="entry name" value="ZF_SWIM"/>
    <property type="match status" value="1"/>
</dbReference>
<dbReference type="GO" id="GO:0006355">
    <property type="term" value="P:regulation of DNA-templated transcription"/>
    <property type="evidence" value="ECO:0007669"/>
    <property type="project" value="UniProtKB-UniRule"/>
</dbReference>
<dbReference type="EMBL" id="JBAMMX010000010">
    <property type="protein sequence ID" value="KAK6931907.1"/>
    <property type="molecule type" value="Genomic_DNA"/>
</dbReference>
<keyword evidence="4 6" id="KW-0862">Zinc</keyword>
<accession>A0AAN8ZBN4</accession>
<protein>
    <recommendedName>
        <fullName evidence="6">Protein FAR1-RELATED SEQUENCE</fullName>
    </recommendedName>
</protein>
<dbReference type="PANTHER" id="PTHR31669">
    <property type="entry name" value="PROTEIN FAR1-RELATED SEQUENCE 10-RELATED"/>
    <property type="match status" value="1"/>
</dbReference>
<evidence type="ECO:0000256" key="6">
    <source>
        <dbReference type="RuleBase" id="RU367018"/>
    </source>
</evidence>
<evidence type="ECO:0000256" key="3">
    <source>
        <dbReference type="ARBA" id="ARBA00022771"/>
    </source>
</evidence>
<keyword evidence="3 5" id="KW-0863">Zinc-finger</keyword>
<organism evidence="9 10">
    <name type="scientific">Dillenia turbinata</name>
    <dbReference type="NCBI Taxonomy" id="194707"/>
    <lineage>
        <taxon>Eukaryota</taxon>
        <taxon>Viridiplantae</taxon>
        <taxon>Streptophyta</taxon>
        <taxon>Embryophyta</taxon>
        <taxon>Tracheophyta</taxon>
        <taxon>Spermatophyta</taxon>
        <taxon>Magnoliopsida</taxon>
        <taxon>eudicotyledons</taxon>
        <taxon>Gunneridae</taxon>
        <taxon>Pentapetalae</taxon>
        <taxon>Dilleniales</taxon>
        <taxon>Dilleniaceae</taxon>
        <taxon>Dillenia</taxon>
    </lineage>
</organism>
<dbReference type="InterPro" id="IPR006564">
    <property type="entry name" value="Znf_PMZ"/>
</dbReference>
<evidence type="ECO:0000256" key="1">
    <source>
        <dbReference type="ARBA" id="ARBA00005889"/>
    </source>
</evidence>
<proteinExistence type="inferred from homology"/>
<evidence type="ECO:0000256" key="4">
    <source>
        <dbReference type="ARBA" id="ARBA00022833"/>
    </source>
</evidence>
<gene>
    <name evidence="9" type="ORF">RJ641_001531</name>
</gene>
<reference evidence="9 10" key="1">
    <citation type="submission" date="2023-12" db="EMBL/GenBank/DDBJ databases">
        <title>A high-quality genome assembly for Dillenia turbinata (Dilleniales).</title>
        <authorList>
            <person name="Chanderbali A."/>
        </authorList>
    </citation>
    <scope>NUCLEOTIDE SEQUENCE [LARGE SCALE GENOMIC DNA]</scope>
    <source>
        <strain evidence="9">LSX21</strain>
        <tissue evidence="9">Leaf</tissue>
    </source>
</reference>
<dbReference type="InterPro" id="IPR018289">
    <property type="entry name" value="MULE_transposase_dom"/>
</dbReference>
<comment type="function">
    <text evidence="6">Putative transcription activator involved in regulating light control of development.</text>
</comment>
<dbReference type="Pfam" id="PF04434">
    <property type="entry name" value="SWIM"/>
    <property type="match status" value="1"/>
</dbReference>
<feature type="domain" description="SWIM-type" evidence="8">
    <location>
        <begin position="563"/>
        <end position="599"/>
    </location>
</feature>
<comment type="subcellular location">
    <subcellularLocation>
        <location evidence="6">Nucleus</location>
    </subcellularLocation>
</comment>
<dbReference type="Pfam" id="PF10551">
    <property type="entry name" value="MULE"/>
    <property type="match status" value="1"/>
</dbReference>
<name>A0AAN8ZBN4_9MAGN</name>
<keyword evidence="6" id="KW-0539">Nucleus</keyword>
<dbReference type="InterPro" id="IPR007527">
    <property type="entry name" value="Znf_SWIM"/>
</dbReference>
<comment type="similarity">
    <text evidence="1 6">Belongs to the FHY3/FAR1 family.</text>
</comment>
<feature type="region of interest" description="Disordered" evidence="7">
    <location>
        <begin position="678"/>
        <end position="721"/>
    </location>
</feature>
<dbReference type="AlphaFoldDB" id="A0AAN8ZBN4"/>
<evidence type="ECO:0000256" key="7">
    <source>
        <dbReference type="SAM" id="MobiDB-lite"/>
    </source>
</evidence>
<sequence length="869" mass="100365">MGIDLEQPSVEQHIHRDSEDCGGPAAPNLPVIVSGNNGVNLNSSINLEPHDRMEFESKEQAFAFYKQYAQSVGFATIVKASRRSRMSGKFIDAKFVCTRYGNKREPASKNGSESMSVKSGRGRVNLSMYKTDCKACMHVKRMQDGRWVIRSFIKEHNHEIFPEQAYYFRGRGHRNINLNNNDTDAVQALWARTKKMHDTMSRQPGGLKKVENQKNGSKNQFVGAKHLRLDEGDAQVMLENFMFFQEENPNFFYAIDLNDEQCLRNAFWADAKGRLDYESFRDVVFFDTTYIKNEYKLPFAPFIGVNNHCQLLLLGCALIAEETKSTYVWLMRAWLRAMGGRAPIVILTDQDKALKEAVAEVFPDSRHCFCLWQVLSKIQEKLNYVIRKQQNFMVKFNKCIFKSWTDEQFETRWWKMIGRFDLKDDIWLQSLYEDRKQWVPTFMRNIFLGGISTCQRPESINSFLDKYMQRKTNLKDFLDQYKVIIQEKSEEEARADFETWHKQPGLKSPSPFGKQMATLYTHAIFKKFQVEVLGVVACHPKEESKDGTLMTYKVQDFENNEEYIVVWNETSSVVSCLCRSFEYNGFLCRHVMIVLQISGVNEIPSQYILNRWTKDAKNRQATNLGLEMFDTRVERYNDLCRRAFKLSNECSLSQETYKVAFNKLEEALRECESINSSSLQREMEPLPSPHMHHHEEVDQANSNTKKSKNDNLSNKSKTEPEEITVGIHDSWHQMGLSNLRASALDCSYGSHENGQLNSRAPALDGYFSPQHIVQGMGQLNSIGGSREDYYSNHHSMQGLVQLNLIGPLHDGHFVAQQRFQGPGHPHLRPQTFQNGYDIQDSLQDMDESGAPARFHSISSKHLHTKHLPR</sequence>
<dbReference type="SMART" id="SM00575">
    <property type="entry name" value="ZnF_PMZ"/>
    <property type="match status" value="1"/>
</dbReference>
<evidence type="ECO:0000256" key="2">
    <source>
        <dbReference type="ARBA" id="ARBA00022723"/>
    </source>
</evidence>
<evidence type="ECO:0000256" key="5">
    <source>
        <dbReference type="PROSITE-ProRule" id="PRU00325"/>
    </source>
</evidence>
<dbReference type="Proteomes" id="UP001370490">
    <property type="component" value="Unassembled WGS sequence"/>
</dbReference>
<evidence type="ECO:0000313" key="10">
    <source>
        <dbReference type="Proteomes" id="UP001370490"/>
    </source>
</evidence>
<evidence type="ECO:0000313" key="9">
    <source>
        <dbReference type="EMBL" id="KAK6931907.1"/>
    </source>
</evidence>